<evidence type="ECO:0000313" key="5">
    <source>
        <dbReference type="Proteomes" id="UP000077315"/>
    </source>
</evidence>
<evidence type="ECO:0000256" key="3">
    <source>
        <dbReference type="SAM" id="SignalP"/>
    </source>
</evidence>
<dbReference type="InParanoid" id="A0A162THN6"/>
<dbReference type="GeneID" id="28997843"/>
<keyword evidence="5" id="KW-1185">Reference proteome</keyword>
<feature type="chain" id="PRO_5007839835" description="Extracellular membrane protein CFEM domain-containing protein" evidence="3">
    <location>
        <begin position="20"/>
        <end position="204"/>
    </location>
</feature>
<gene>
    <name evidence="4" type="ORF">PHYBLDRAFT_173082</name>
</gene>
<dbReference type="RefSeq" id="XP_018286702.1">
    <property type="nucleotide sequence ID" value="XM_018436937.1"/>
</dbReference>
<keyword evidence="3" id="KW-0732">Signal</keyword>
<dbReference type="AlphaFoldDB" id="A0A162THN6"/>
<dbReference type="OrthoDB" id="2273964at2759"/>
<feature type="transmembrane region" description="Helical" evidence="2">
    <location>
        <begin position="182"/>
        <end position="203"/>
    </location>
</feature>
<keyword evidence="2" id="KW-1133">Transmembrane helix</keyword>
<evidence type="ECO:0000256" key="1">
    <source>
        <dbReference type="SAM" id="MobiDB-lite"/>
    </source>
</evidence>
<dbReference type="VEuPathDB" id="FungiDB:PHYBLDRAFT_173082"/>
<dbReference type="Proteomes" id="UP000077315">
    <property type="component" value="Unassembled WGS sequence"/>
</dbReference>
<protein>
    <recommendedName>
        <fullName evidence="6">Extracellular membrane protein CFEM domain-containing protein</fullName>
    </recommendedName>
</protein>
<organism evidence="4 5">
    <name type="scientific">Phycomyces blakesleeanus (strain ATCC 8743b / DSM 1359 / FGSC 10004 / NBRC 33097 / NRRL 1555)</name>
    <dbReference type="NCBI Taxonomy" id="763407"/>
    <lineage>
        <taxon>Eukaryota</taxon>
        <taxon>Fungi</taxon>
        <taxon>Fungi incertae sedis</taxon>
        <taxon>Mucoromycota</taxon>
        <taxon>Mucoromycotina</taxon>
        <taxon>Mucoromycetes</taxon>
        <taxon>Mucorales</taxon>
        <taxon>Phycomycetaceae</taxon>
        <taxon>Phycomyces</taxon>
    </lineage>
</organism>
<keyword evidence="2" id="KW-0472">Membrane</keyword>
<evidence type="ECO:0000313" key="4">
    <source>
        <dbReference type="EMBL" id="OAD68662.1"/>
    </source>
</evidence>
<feature type="signal peptide" evidence="3">
    <location>
        <begin position="1"/>
        <end position="19"/>
    </location>
</feature>
<proteinExistence type="predicted"/>
<evidence type="ECO:0000256" key="2">
    <source>
        <dbReference type="SAM" id="Phobius"/>
    </source>
</evidence>
<keyword evidence="2" id="KW-0812">Transmembrane</keyword>
<feature type="region of interest" description="Disordered" evidence="1">
    <location>
        <begin position="97"/>
        <end position="116"/>
    </location>
</feature>
<accession>A0A162THN6</accession>
<reference evidence="5" key="1">
    <citation type="submission" date="2015-06" db="EMBL/GenBank/DDBJ databases">
        <title>Expansion of signal transduction pathways in fungi by whole-genome duplication.</title>
        <authorList>
            <consortium name="DOE Joint Genome Institute"/>
            <person name="Corrochano L.M."/>
            <person name="Kuo A."/>
            <person name="Marcet-Houben M."/>
            <person name="Polaino S."/>
            <person name="Salamov A."/>
            <person name="Villalobos J.M."/>
            <person name="Alvarez M.I."/>
            <person name="Avalos J."/>
            <person name="Benito E.P."/>
            <person name="Benoit I."/>
            <person name="Burger G."/>
            <person name="Camino L.P."/>
            <person name="Canovas D."/>
            <person name="Cerda-Olmedo E."/>
            <person name="Cheng J.-F."/>
            <person name="Dominguez A."/>
            <person name="Elias M."/>
            <person name="Eslava A.P."/>
            <person name="Glaser F."/>
            <person name="Grimwood J."/>
            <person name="Gutierrez G."/>
            <person name="Heitman J."/>
            <person name="Henrissat B."/>
            <person name="Iturriaga E.A."/>
            <person name="Lang B.F."/>
            <person name="Lavin J.L."/>
            <person name="Lee S."/>
            <person name="Li W."/>
            <person name="Lindquist E."/>
            <person name="Lopez-Garcia S."/>
            <person name="Luque E.M."/>
            <person name="Marcos A.T."/>
            <person name="Martin J."/>
            <person name="McCluskey K."/>
            <person name="Medina H.R."/>
            <person name="Miralles-Duran A."/>
            <person name="Miyazaki A."/>
            <person name="Munoz-Torres E."/>
            <person name="Oguiza J.A."/>
            <person name="Ohm R."/>
            <person name="Olmedo M."/>
            <person name="Orejas M."/>
            <person name="Ortiz-Castellanos L."/>
            <person name="Pisabarro A.G."/>
            <person name="Rodriguez-Romero J."/>
            <person name="Ruiz-Herrera J."/>
            <person name="Ruiz-Vazquez R."/>
            <person name="Sanz C."/>
            <person name="Schackwitz W."/>
            <person name="Schmutz J."/>
            <person name="Shahriari M."/>
            <person name="Shelest E."/>
            <person name="Silva-Franco F."/>
            <person name="Soanes D."/>
            <person name="Syed K."/>
            <person name="Tagua V.G."/>
            <person name="Talbot N.J."/>
            <person name="Thon M."/>
            <person name="De vries R.P."/>
            <person name="Wiebenga A."/>
            <person name="Yadav J.S."/>
            <person name="Braun E.L."/>
            <person name="Baker S."/>
            <person name="Garre V."/>
            <person name="Horwitz B."/>
            <person name="Torres-Martinez S."/>
            <person name="Idnurm A."/>
            <person name="Herrera-Estrella A."/>
            <person name="Gabaldon T."/>
            <person name="Grigoriev I.V."/>
        </authorList>
    </citation>
    <scope>NUCLEOTIDE SEQUENCE [LARGE SCALE GENOMIC DNA]</scope>
    <source>
        <strain evidence="5">NRRL 1555(-)</strain>
    </source>
</reference>
<evidence type="ECO:0008006" key="6">
    <source>
        <dbReference type="Google" id="ProtNLM"/>
    </source>
</evidence>
<name>A0A162THN6_PHYB8</name>
<sequence length="204" mass="22039">MKLAFLMVNLFLIARLSCACETNAMFRLCMKTGKAAVDACESNSMTSCGCSAQKQLLACYTECGDSYDMFAQEEGQLRYVKEACDFLGAEIESQNRVDGESGLTKQSQGGTDRRWRAASVNSTSENGNFGMSPIHLDEPRLANSHAEAAAAAVAMNPNLNYKGNRDLEDNIEKNPKASTASLSAYPVMCVSLLSGIVLVFTLLC</sequence>
<dbReference type="EMBL" id="KV440994">
    <property type="protein sequence ID" value="OAD68662.1"/>
    <property type="molecule type" value="Genomic_DNA"/>
</dbReference>